<evidence type="ECO:0000313" key="2">
    <source>
        <dbReference type="Proteomes" id="UP000789702"/>
    </source>
</evidence>
<accession>A0ACA9NXC1</accession>
<keyword evidence="2" id="KW-1185">Reference proteome</keyword>
<gene>
    <name evidence="1" type="ORF">DHETER_LOCUS10295</name>
</gene>
<protein>
    <submittedName>
        <fullName evidence="1">7250_t:CDS:1</fullName>
    </submittedName>
</protein>
<sequence length="375" mass="43848">NELKILINIIEETQSKNSYVKYGRYIEDCAKNLGWHELLCDSVYDPLRLVEAKNQIINLQYKNVNDVVKTIAQTLPSMLLSPNNLILSEILDIPTLTSESSPIKTSLKKKKLWKLVKKPIKFLLLPDNVEQFVIKVWKNSEYQTCRPNINESTWGHNVIKPIIDFIEYDLETEILIRWDAITSQASLDRNGDKGPIKKYDIFDETLIHSIEDRIKLGKGAKDSLDSILRTYSKSPNFNLTNLKIFLLYSHGTKLEFLIFDKKYSPMFRIRRLAIIEIPFKKGSHLLELIKVVHTFKSLIEETVVNIKFFKKAKKYTNYVINDDDKDEEDEDDEGSENYESEDNGSNDERREDYEDNESKEDKENEHEELENETIK</sequence>
<dbReference type="EMBL" id="CAJVPU010019810">
    <property type="protein sequence ID" value="CAG8673608.1"/>
    <property type="molecule type" value="Genomic_DNA"/>
</dbReference>
<proteinExistence type="predicted"/>
<name>A0ACA9NXC1_9GLOM</name>
<evidence type="ECO:0000313" key="1">
    <source>
        <dbReference type="EMBL" id="CAG8673608.1"/>
    </source>
</evidence>
<comment type="caution">
    <text evidence="1">The sequence shown here is derived from an EMBL/GenBank/DDBJ whole genome shotgun (WGS) entry which is preliminary data.</text>
</comment>
<dbReference type="Proteomes" id="UP000789702">
    <property type="component" value="Unassembled WGS sequence"/>
</dbReference>
<feature type="non-terminal residue" evidence="1">
    <location>
        <position position="375"/>
    </location>
</feature>
<feature type="non-terminal residue" evidence="1">
    <location>
        <position position="1"/>
    </location>
</feature>
<organism evidence="1 2">
    <name type="scientific">Dentiscutata heterogama</name>
    <dbReference type="NCBI Taxonomy" id="1316150"/>
    <lineage>
        <taxon>Eukaryota</taxon>
        <taxon>Fungi</taxon>
        <taxon>Fungi incertae sedis</taxon>
        <taxon>Mucoromycota</taxon>
        <taxon>Glomeromycotina</taxon>
        <taxon>Glomeromycetes</taxon>
        <taxon>Diversisporales</taxon>
        <taxon>Gigasporaceae</taxon>
        <taxon>Dentiscutata</taxon>
    </lineage>
</organism>
<reference evidence="1" key="1">
    <citation type="submission" date="2021-06" db="EMBL/GenBank/DDBJ databases">
        <authorList>
            <person name="Kallberg Y."/>
            <person name="Tangrot J."/>
            <person name="Rosling A."/>
        </authorList>
    </citation>
    <scope>NUCLEOTIDE SEQUENCE</scope>
    <source>
        <strain evidence="1">IL203A</strain>
    </source>
</reference>